<dbReference type="OrthoDB" id="27389at2759"/>
<dbReference type="PANTHER" id="PTHR23179">
    <property type="entry name" value="T-CELL ACTIVATION RHO GTPASE ACTIVATING PROTEIN-RELATED"/>
    <property type="match status" value="1"/>
</dbReference>
<dbReference type="AlphaFoldDB" id="A0A9Q1FC40"/>
<dbReference type="InterPro" id="IPR008936">
    <property type="entry name" value="Rho_GTPase_activation_prot"/>
</dbReference>
<keyword evidence="6" id="KW-1185">Reference proteome</keyword>
<dbReference type="InterPro" id="IPR047886">
    <property type="entry name" value="ARHGAP20-like_RhoGAP"/>
</dbReference>
<keyword evidence="1" id="KW-0343">GTPase activation</keyword>
<dbReference type="EMBL" id="JAINUF010000006">
    <property type="protein sequence ID" value="KAJ8355590.1"/>
    <property type="molecule type" value="Genomic_DNA"/>
</dbReference>
<dbReference type="SMART" id="SM00324">
    <property type="entry name" value="RhoGAP"/>
    <property type="match status" value="1"/>
</dbReference>
<dbReference type="GO" id="GO:0007165">
    <property type="term" value="P:signal transduction"/>
    <property type="evidence" value="ECO:0007669"/>
    <property type="project" value="InterPro"/>
</dbReference>
<dbReference type="Gene3D" id="1.10.555.10">
    <property type="entry name" value="Rho GTPase activation protein"/>
    <property type="match status" value="1"/>
</dbReference>
<sequence length="484" mass="53299">MRRGSYDDAAASLRPHLQNLAQRRRSAPSLPFSWALGRTWAPIREEGFCQVAVDQCPFVLGLTNENAELTLDERVQLTEGLKTREHQLFLFSDILVIAKLNSPEVKERWLDTLHRKIKEAKKRAGSVSPPPSVLMTVLSGSVACKTPGGGMDSVIELPTDGKAPPPLKVELLCNTQDRACHPIENAGSRRWSLFQKKPRKSSSHSGTAPCSDSSPKNLLFGQPLCKVCPEDGKLPKPITDMLTLLLKKGTFTEGVFRKGPSARSMKEVREQLNSGAPVDMGSKPVTLLAALFKDFLRQLPGCLLVAEEYGDWMIALETEDIQERHAQLRQVIDRLPPANGVLLQHLLCVLHHISRNAATNKMDARNLAICIAPNLLDHSLDTETVNKVTDLTQFLIENCCQIFGEQIQSLLGDPDEEELVDNLDSLSSHQHDSAYDSTDPDAEGDLGDPTAREPLGPGVSGEEEEEEDGPPPVRLPGRWADAHH</sequence>
<dbReference type="Pfam" id="PF00620">
    <property type="entry name" value="RhoGAP"/>
    <property type="match status" value="1"/>
</dbReference>
<name>A0A9Q1FC40_SYNKA</name>
<dbReference type="Proteomes" id="UP001152622">
    <property type="component" value="Chromosome 6"/>
</dbReference>
<dbReference type="SUPFAM" id="SSF48350">
    <property type="entry name" value="GTPase activation domain, GAP"/>
    <property type="match status" value="1"/>
</dbReference>
<feature type="region of interest" description="Disordered" evidence="3">
    <location>
        <begin position="428"/>
        <end position="484"/>
    </location>
</feature>
<dbReference type="CDD" id="cd04402">
    <property type="entry name" value="RhoGAP_ARHGAP20"/>
    <property type="match status" value="1"/>
</dbReference>
<dbReference type="GO" id="GO:0035023">
    <property type="term" value="P:regulation of Rho protein signal transduction"/>
    <property type="evidence" value="ECO:0007669"/>
    <property type="project" value="InterPro"/>
</dbReference>
<evidence type="ECO:0000256" key="1">
    <source>
        <dbReference type="ARBA" id="ARBA00022468"/>
    </source>
</evidence>
<comment type="caution">
    <text evidence="5">The sequence shown here is derived from an EMBL/GenBank/DDBJ whole genome shotgun (WGS) entry which is preliminary data.</text>
</comment>
<keyword evidence="2" id="KW-0597">Phosphoprotein</keyword>
<dbReference type="PROSITE" id="PS50238">
    <property type="entry name" value="RHOGAP"/>
    <property type="match status" value="1"/>
</dbReference>
<reference evidence="5" key="1">
    <citation type="journal article" date="2023" name="Science">
        <title>Genome structures resolve the early diversification of teleost fishes.</title>
        <authorList>
            <person name="Parey E."/>
            <person name="Louis A."/>
            <person name="Montfort J."/>
            <person name="Bouchez O."/>
            <person name="Roques C."/>
            <person name="Iampietro C."/>
            <person name="Lluch J."/>
            <person name="Castinel A."/>
            <person name="Donnadieu C."/>
            <person name="Desvignes T."/>
            <person name="Floi Bucao C."/>
            <person name="Jouanno E."/>
            <person name="Wen M."/>
            <person name="Mejri S."/>
            <person name="Dirks R."/>
            <person name="Jansen H."/>
            <person name="Henkel C."/>
            <person name="Chen W.J."/>
            <person name="Zahm M."/>
            <person name="Cabau C."/>
            <person name="Klopp C."/>
            <person name="Thompson A.W."/>
            <person name="Robinson-Rechavi M."/>
            <person name="Braasch I."/>
            <person name="Lecointre G."/>
            <person name="Bobe J."/>
            <person name="Postlethwait J.H."/>
            <person name="Berthelot C."/>
            <person name="Roest Crollius H."/>
            <person name="Guiguen Y."/>
        </authorList>
    </citation>
    <scope>NUCLEOTIDE SEQUENCE</scope>
    <source>
        <strain evidence="5">WJC10195</strain>
    </source>
</reference>
<dbReference type="Pfam" id="PF22286">
    <property type="entry name" value="RHG20_PH"/>
    <property type="match status" value="1"/>
</dbReference>
<evidence type="ECO:0000256" key="3">
    <source>
        <dbReference type="SAM" id="MobiDB-lite"/>
    </source>
</evidence>
<evidence type="ECO:0000313" key="5">
    <source>
        <dbReference type="EMBL" id="KAJ8355590.1"/>
    </source>
</evidence>
<evidence type="ECO:0000313" key="6">
    <source>
        <dbReference type="Proteomes" id="UP001152622"/>
    </source>
</evidence>
<feature type="region of interest" description="Disordered" evidence="3">
    <location>
        <begin position="194"/>
        <end position="214"/>
    </location>
</feature>
<evidence type="ECO:0000256" key="2">
    <source>
        <dbReference type="ARBA" id="ARBA00022553"/>
    </source>
</evidence>
<dbReference type="PANTHER" id="PTHR23179:SF26">
    <property type="entry name" value="T-CELL ACTIVATION RHO GTPASE-ACTIVATING PROTEIN"/>
    <property type="match status" value="1"/>
</dbReference>
<protein>
    <recommendedName>
        <fullName evidence="4">Rho-GAP domain-containing protein</fullName>
    </recommendedName>
</protein>
<proteinExistence type="predicted"/>
<organism evidence="5 6">
    <name type="scientific">Synaphobranchus kaupii</name>
    <name type="common">Kaup's arrowtooth eel</name>
    <dbReference type="NCBI Taxonomy" id="118154"/>
    <lineage>
        <taxon>Eukaryota</taxon>
        <taxon>Metazoa</taxon>
        <taxon>Chordata</taxon>
        <taxon>Craniata</taxon>
        <taxon>Vertebrata</taxon>
        <taxon>Euteleostomi</taxon>
        <taxon>Actinopterygii</taxon>
        <taxon>Neopterygii</taxon>
        <taxon>Teleostei</taxon>
        <taxon>Anguilliformes</taxon>
        <taxon>Synaphobranchidae</taxon>
        <taxon>Synaphobranchus</taxon>
    </lineage>
</organism>
<dbReference type="GO" id="GO:0005096">
    <property type="term" value="F:GTPase activator activity"/>
    <property type="evidence" value="ECO:0007669"/>
    <property type="project" value="UniProtKB-KW"/>
</dbReference>
<evidence type="ECO:0000259" key="4">
    <source>
        <dbReference type="PROSITE" id="PS50238"/>
    </source>
</evidence>
<dbReference type="InterPro" id="IPR000198">
    <property type="entry name" value="RhoGAP_dom"/>
</dbReference>
<dbReference type="InterPro" id="IPR047887">
    <property type="entry name" value="ARHGAP20_PH"/>
</dbReference>
<feature type="compositionally biased region" description="Polar residues" evidence="3">
    <location>
        <begin position="203"/>
        <end position="214"/>
    </location>
</feature>
<feature type="domain" description="Rho-GAP" evidence="4">
    <location>
        <begin position="222"/>
        <end position="403"/>
    </location>
</feature>
<gene>
    <name evidence="5" type="ORF">SKAU_G00183840</name>
</gene>
<accession>A0A9Q1FC40</accession>